<dbReference type="SUPFAM" id="SSF57667">
    <property type="entry name" value="beta-beta-alpha zinc fingers"/>
    <property type="match status" value="2"/>
</dbReference>
<dbReference type="Proteomes" id="UP000824540">
    <property type="component" value="Unassembled WGS sequence"/>
</dbReference>
<feature type="region of interest" description="Disordered" evidence="6">
    <location>
        <begin position="237"/>
        <end position="278"/>
    </location>
</feature>
<feature type="domain" description="C2H2-type" evidence="7">
    <location>
        <begin position="438"/>
        <end position="462"/>
    </location>
</feature>
<gene>
    <name evidence="8" type="ORF">JZ751_007404</name>
</gene>
<name>A0A8T2N345_9TELE</name>
<evidence type="ECO:0000259" key="7">
    <source>
        <dbReference type="PROSITE" id="PS50157"/>
    </source>
</evidence>
<dbReference type="InterPro" id="IPR036236">
    <property type="entry name" value="Znf_C2H2_sf"/>
</dbReference>
<proteinExistence type="predicted"/>
<dbReference type="InterPro" id="IPR013087">
    <property type="entry name" value="Znf_C2H2_type"/>
</dbReference>
<feature type="compositionally biased region" description="Low complexity" evidence="6">
    <location>
        <begin position="266"/>
        <end position="278"/>
    </location>
</feature>
<sequence length="462" mass="51317">MEGVSVSGGTLDTLMVIVKQEEEETEEPVSDLKRTPFLQIKQEEEEEEEGMKESLGNSPACTFRIQTLKEDPDSLQVAELKGIKIVKKKKRRKKRMEAKECAPIGGEGSSGSGASDSLWRCRLCQRCFSSSWELTGHCCVGAPGSGSGDADGDPAKLEFWCPVCGDRFLRPTAFILHKRSHVGQSRYACGVCGRTVKTLRKLATHRRAHVRGPFLPHLCQDCSCSFRTLRALQRHRARTHGWESGPEEGVEPGEAPEGEDSAVMLSSSSSSNPAAPLAQPPQCLRCFMTFRDAETAERHLRFKHPAEYERQLRGRTVFACCVCDRTFPSSRLLSDHQRTHSKWRLSTVGPQGPLQGRRRDAWSGEECAEGKTSRLVTNGEASERAGEDSMRCRHCHIIFADPRTWGRHMTAKHPPPTAVETAPGCFSQRPPRGQPRPFSCSACGERFIQESSLTKHCAESHT</sequence>
<evidence type="ECO:0000256" key="2">
    <source>
        <dbReference type="ARBA" id="ARBA00022737"/>
    </source>
</evidence>
<accession>A0A8T2N345</accession>
<dbReference type="PANTHER" id="PTHR24409:SF295">
    <property type="entry name" value="AZ2-RELATED"/>
    <property type="match status" value="1"/>
</dbReference>
<protein>
    <recommendedName>
        <fullName evidence="7">C2H2-type domain-containing protein</fullName>
    </recommendedName>
</protein>
<dbReference type="GO" id="GO:0008270">
    <property type="term" value="F:zinc ion binding"/>
    <property type="evidence" value="ECO:0007669"/>
    <property type="project" value="UniProtKB-KW"/>
</dbReference>
<evidence type="ECO:0000256" key="1">
    <source>
        <dbReference type="ARBA" id="ARBA00022723"/>
    </source>
</evidence>
<dbReference type="GO" id="GO:0000981">
    <property type="term" value="F:DNA-binding transcription factor activity, RNA polymerase II-specific"/>
    <property type="evidence" value="ECO:0007669"/>
    <property type="project" value="TreeGrafter"/>
</dbReference>
<dbReference type="EMBL" id="JAFBMS010000144">
    <property type="protein sequence ID" value="KAG9334583.1"/>
    <property type="molecule type" value="Genomic_DNA"/>
</dbReference>
<evidence type="ECO:0000313" key="9">
    <source>
        <dbReference type="Proteomes" id="UP000824540"/>
    </source>
</evidence>
<dbReference type="OrthoDB" id="6910977at2759"/>
<feature type="domain" description="C2H2-type" evidence="7">
    <location>
        <begin position="187"/>
        <end position="209"/>
    </location>
</feature>
<feature type="region of interest" description="Disordered" evidence="6">
    <location>
        <begin position="21"/>
        <end position="59"/>
    </location>
</feature>
<evidence type="ECO:0000313" key="8">
    <source>
        <dbReference type="EMBL" id="KAG9334583.1"/>
    </source>
</evidence>
<dbReference type="Pfam" id="PF00096">
    <property type="entry name" value="zf-C2H2"/>
    <property type="match status" value="2"/>
</dbReference>
<keyword evidence="3 5" id="KW-0863">Zinc-finger</keyword>
<dbReference type="Gene3D" id="3.30.160.60">
    <property type="entry name" value="Classic Zinc Finger"/>
    <property type="match status" value="4"/>
</dbReference>
<dbReference type="GO" id="GO:0005634">
    <property type="term" value="C:nucleus"/>
    <property type="evidence" value="ECO:0007669"/>
    <property type="project" value="TreeGrafter"/>
</dbReference>
<keyword evidence="9" id="KW-1185">Reference proteome</keyword>
<feature type="domain" description="C2H2-type" evidence="7">
    <location>
        <begin position="318"/>
        <end position="345"/>
    </location>
</feature>
<feature type="domain" description="C2H2-type" evidence="7">
    <location>
        <begin position="217"/>
        <end position="245"/>
    </location>
</feature>
<keyword evidence="1" id="KW-0479">Metal-binding</keyword>
<reference evidence="8" key="1">
    <citation type="thesis" date="2021" institute="BYU ScholarsArchive" country="Provo, UT, USA">
        <title>Applications of and Algorithms for Genome Assembly and Genomic Analyses with an Emphasis on Marine Teleosts.</title>
        <authorList>
            <person name="Pickett B.D."/>
        </authorList>
    </citation>
    <scope>NUCLEOTIDE SEQUENCE</scope>
    <source>
        <strain evidence="8">HI-2016</strain>
    </source>
</reference>
<dbReference type="SMART" id="SM00355">
    <property type="entry name" value="ZnF_C2H2"/>
    <property type="match status" value="7"/>
</dbReference>
<keyword evidence="2" id="KW-0677">Repeat</keyword>
<keyword evidence="4" id="KW-0862">Zinc</keyword>
<evidence type="ECO:0000256" key="3">
    <source>
        <dbReference type="ARBA" id="ARBA00022771"/>
    </source>
</evidence>
<feature type="compositionally biased region" description="Acidic residues" evidence="6">
    <location>
        <begin position="245"/>
        <end position="260"/>
    </location>
</feature>
<dbReference type="AlphaFoldDB" id="A0A8T2N345"/>
<dbReference type="PANTHER" id="PTHR24409">
    <property type="entry name" value="ZINC FINGER PROTEIN 142"/>
    <property type="match status" value="1"/>
</dbReference>
<dbReference type="GO" id="GO:0000977">
    <property type="term" value="F:RNA polymerase II transcription regulatory region sequence-specific DNA binding"/>
    <property type="evidence" value="ECO:0007669"/>
    <property type="project" value="TreeGrafter"/>
</dbReference>
<feature type="domain" description="C2H2-type" evidence="7">
    <location>
        <begin position="159"/>
        <end position="186"/>
    </location>
</feature>
<evidence type="ECO:0000256" key="4">
    <source>
        <dbReference type="ARBA" id="ARBA00022833"/>
    </source>
</evidence>
<comment type="caution">
    <text evidence="8">The sequence shown here is derived from an EMBL/GenBank/DDBJ whole genome shotgun (WGS) entry which is preliminary data.</text>
</comment>
<evidence type="ECO:0000256" key="5">
    <source>
        <dbReference type="PROSITE-ProRule" id="PRU00042"/>
    </source>
</evidence>
<evidence type="ECO:0000256" key="6">
    <source>
        <dbReference type="SAM" id="MobiDB-lite"/>
    </source>
</evidence>
<organism evidence="8 9">
    <name type="scientific">Albula glossodonta</name>
    <name type="common">roundjaw bonefish</name>
    <dbReference type="NCBI Taxonomy" id="121402"/>
    <lineage>
        <taxon>Eukaryota</taxon>
        <taxon>Metazoa</taxon>
        <taxon>Chordata</taxon>
        <taxon>Craniata</taxon>
        <taxon>Vertebrata</taxon>
        <taxon>Euteleostomi</taxon>
        <taxon>Actinopterygii</taxon>
        <taxon>Neopterygii</taxon>
        <taxon>Teleostei</taxon>
        <taxon>Albuliformes</taxon>
        <taxon>Albulidae</taxon>
        <taxon>Albula</taxon>
    </lineage>
</organism>
<dbReference type="PROSITE" id="PS00028">
    <property type="entry name" value="ZINC_FINGER_C2H2_1"/>
    <property type="match status" value="6"/>
</dbReference>
<dbReference type="PROSITE" id="PS50157">
    <property type="entry name" value="ZINC_FINGER_C2H2_2"/>
    <property type="match status" value="5"/>
</dbReference>